<comment type="catalytic activity">
    <reaction evidence="12">
        <text>N(4)-(alpha-D-Glc-(1-&gt;2)-alpha-D-Glc-(1-&gt;3)-alpha-D-Glc-(1-&gt;3)-alpha-D-Man-(1-&gt;2)-alpha-D-Man-(1-&gt;2)-alpha-D-Man-(1-&gt;3)-[alpha-D-Man-(1-&gt;2)-alpha-D-Man-(1-&gt;3)-[alpha-D-Man-(1-&gt;2)-alpha-D-Man-(1-&gt;6)]-alpha-D-Man-(1-&gt;6)]-beta-D-Man-(1-&gt;4)-beta-D-GlcNAc-(1-&gt;4)-beta-D-GlcNAc)-L-asparaginyl-[protein] + H2O = N(4)-(alpha-D-Glc-(1-&gt;3)-alpha-D-Glc-(1-&gt;3)-alpha-D-Man-(1-&gt;2)-alpha-D-Man-(1-&gt;2)-alpha-D-Man-(1-&gt;3)-[alpha-D-Man-(1-&gt;2)-alpha-D-Man-(1-&gt;3)-[alpha-D-Man-(1-&gt;2)-alpha-D-Man-(1-&gt;6)]-alpha-D-Man-(1-&gt;6)]-beta-D-Man-(1-&gt;4)-beta-D-GlcNAc-(1-&gt;4)-beta-D-GlcNAc)-L-asparaginyl-[protein] + beta-D-glucose</text>
        <dbReference type="Rhea" id="RHEA:55988"/>
        <dbReference type="Rhea" id="RHEA-COMP:12806"/>
        <dbReference type="Rhea" id="RHEA-COMP:14355"/>
        <dbReference type="ChEBI" id="CHEBI:15377"/>
        <dbReference type="ChEBI" id="CHEBI:15903"/>
        <dbReference type="ChEBI" id="CHEBI:59082"/>
        <dbReference type="ChEBI" id="CHEBI:132537"/>
        <dbReference type="EC" id="3.2.1.106"/>
    </reaction>
</comment>
<keyword evidence="4 12" id="KW-0378">Hydrolase</keyword>
<evidence type="ECO:0000313" key="16">
    <source>
        <dbReference type="Proteomes" id="UP000192257"/>
    </source>
</evidence>
<dbReference type="InterPro" id="IPR031335">
    <property type="entry name" value="Glyco_hydro_63_C"/>
</dbReference>
<evidence type="ECO:0000259" key="13">
    <source>
        <dbReference type="Pfam" id="PF03200"/>
    </source>
</evidence>
<proteinExistence type="inferred from homology"/>
<comment type="function">
    <text evidence="12">Cleaves the distal alpha 1,2-linked glucose residue from the Glc(3)Man(9)GlcNAc(2) oligosaccharide precursor.</text>
</comment>
<keyword evidence="8 12" id="KW-0472">Membrane</keyword>
<dbReference type="Pfam" id="PF03200">
    <property type="entry name" value="Glyco_hydro_63"/>
    <property type="match status" value="2"/>
</dbReference>
<evidence type="ECO:0000256" key="12">
    <source>
        <dbReference type="RuleBase" id="RU368089"/>
    </source>
</evidence>
<evidence type="ECO:0000256" key="10">
    <source>
        <dbReference type="ARBA" id="ARBA00023295"/>
    </source>
</evidence>
<dbReference type="PANTHER" id="PTHR10412:SF11">
    <property type="entry name" value="MANNOSYL-OLIGOSACCHARIDE GLUCOSIDASE"/>
    <property type="match status" value="1"/>
</dbReference>
<dbReference type="SUPFAM" id="SSF48208">
    <property type="entry name" value="Six-hairpin glycosidases"/>
    <property type="match status" value="1"/>
</dbReference>
<dbReference type="EC" id="3.2.1.106" evidence="11 12"/>
<evidence type="ECO:0000256" key="11">
    <source>
        <dbReference type="ARBA" id="ARBA00038888"/>
    </source>
</evidence>
<evidence type="ECO:0000256" key="5">
    <source>
        <dbReference type="ARBA" id="ARBA00022824"/>
    </source>
</evidence>
<keyword evidence="5 12" id="KW-0256">Endoplasmic reticulum</keyword>
<dbReference type="GO" id="GO:0004573">
    <property type="term" value="F:Glc3Man9GlcNAc2 oligosaccharide glucosidase activity"/>
    <property type="evidence" value="ECO:0007669"/>
    <property type="project" value="UniProtKB-UniRule"/>
</dbReference>
<dbReference type="STRING" id="67003.A0A1X0NS89"/>
<dbReference type="InterPro" id="IPR012341">
    <property type="entry name" value="6hp_glycosidase-like_sf"/>
</dbReference>
<dbReference type="InterPro" id="IPR031631">
    <property type="entry name" value="Glyco_hydro_63N"/>
</dbReference>
<feature type="domain" description="Glycosyl hydrolase family 63 C-terminal" evidence="13">
    <location>
        <begin position="718"/>
        <end position="859"/>
    </location>
</feature>
<dbReference type="EMBL" id="NBCO01000024">
    <property type="protein sequence ID" value="ORC87049.1"/>
    <property type="molecule type" value="Genomic_DNA"/>
</dbReference>
<evidence type="ECO:0000313" key="15">
    <source>
        <dbReference type="EMBL" id="ORC87049.1"/>
    </source>
</evidence>
<keyword evidence="7 12" id="KW-1133">Transmembrane helix</keyword>
<dbReference type="GO" id="GO:0005789">
    <property type="term" value="C:endoplasmic reticulum membrane"/>
    <property type="evidence" value="ECO:0007669"/>
    <property type="project" value="UniProtKB-SubCell"/>
</dbReference>
<dbReference type="OrthoDB" id="410058at2759"/>
<keyword evidence="16" id="KW-1185">Reference proteome</keyword>
<sequence length="864" mass="99218">MRDRRPLLARGDSKKEITTSDIKKTKSYRSKNEEALPALTFKEIIARIIFFVVILGLPLGVIYYYTPFFVFQRLRCRAVEKLWSDDTITALEEGYHRYQESPPRFPSLEYNKTMLWGTYEPGLIFAMKTRTPKPVYIGIAWYDDAGQYPIRYKMSDVLSVQRRDNTNDGVISDEKSSNFEASWVVHDGVHYGRQLIHDGLLSINIEFLKSPSGDTWHVRVHGSMDGAKAITFVVYLINDGGDAFEPEKTTDMDESWDPQIKSEFEDSEGRREEFMLILHDDHNPFFTPSRWQVYGLRAPEGEFLRDVDFRKVPSGAHAYTTESSRKYQWKNPQEGSNTHNVMVFRKRYESDFRVEMSMRHASHLVAAGQDATVHRPFVATYDALTTCQLTNAFRLREKDILHNMRKLVTPWSKGFRIKPKLYVNRARRLLSGALSAWGYWHGRYLYADRSIDDLWDKQGSAVTVHSDGQLHEVSSDVSAFGAVASRVEGAYGDITLTGLQLLFITHWNKEWTKEAIASWLVDAQDKVSGFIPRHATFTAALRSISPPSSRYEHLTFAAPPTILLALRQILSDDQTLRKETEFFHLLLPSLRRWRNWFHITQSSRNNNVSLETLASSFENETDTRYSAPMYRWRSRDGDRVPASGMEDYPRPYCMGSHGDEAHVDLFSWVAFLSTIISDIELHLGFAESVSKRLWKVWLDEIHWDVEHKRYADRVGCPNESFSPYVGYANLYPFLLELLDDKERAMAVLELGNTQLMTPYGMMSVSYDSVGAARMAGLRHENLWMGHIWVSTNALMLRALRRKYITLLGKPAEDLFKQLRASIVVTAGGSQTTQEVYNPVTGVPESTVSLVGHRALMLALLEDYN</sequence>
<evidence type="ECO:0000256" key="3">
    <source>
        <dbReference type="ARBA" id="ARBA00022692"/>
    </source>
</evidence>
<keyword evidence="3 12" id="KW-0812">Transmembrane</keyword>
<keyword evidence="6" id="KW-0735">Signal-anchor</keyword>
<evidence type="ECO:0000256" key="6">
    <source>
        <dbReference type="ARBA" id="ARBA00022968"/>
    </source>
</evidence>
<dbReference type="GO" id="GO:0006487">
    <property type="term" value="P:protein N-linked glycosylation"/>
    <property type="evidence" value="ECO:0007669"/>
    <property type="project" value="UniProtKB-UniRule"/>
</dbReference>
<dbReference type="PANTHER" id="PTHR10412">
    <property type="entry name" value="MANNOSYL-OLIGOSACCHARIDE GLUCOSIDASE"/>
    <property type="match status" value="1"/>
</dbReference>
<dbReference type="VEuPathDB" id="TriTrypDB:TM35_000241990"/>
<evidence type="ECO:0000256" key="4">
    <source>
        <dbReference type="ARBA" id="ARBA00022801"/>
    </source>
</evidence>
<evidence type="ECO:0000256" key="1">
    <source>
        <dbReference type="ARBA" id="ARBA00004648"/>
    </source>
</evidence>
<feature type="domain" description="Glycosyl hydrolase family 63 C-terminal" evidence="13">
    <location>
        <begin position="422"/>
        <end position="713"/>
    </location>
</feature>
<accession>A0A1X0NS89</accession>
<dbReference type="Proteomes" id="UP000192257">
    <property type="component" value="Unassembled WGS sequence"/>
</dbReference>
<dbReference type="InterPro" id="IPR004888">
    <property type="entry name" value="Glycoside_hydrolase_63"/>
</dbReference>
<feature type="transmembrane region" description="Helical" evidence="12">
    <location>
        <begin position="44"/>
        <end position="65"/>
    </location>
</feature>
<dbReference type="GO" id="GO:0009311">
    <property type="term" value="P:oligosaccharide metabolic process"/>
    <property type="evidence" value="ECO:0007669"/>
    <property type="project" value="UniProtKB-UniRule"/>
</dbReference>
<dbReference type="Pfam" id="PF16923">
    <property type="entry name" value="Glyco_hydro_63N"/>
    <property type="match status" value="1"/>
</dbReference>
<organism evidence="15 16">
    <name type="scientific">Trypanosoma theileri</name>
    <dbReference type="NCBI Taxonomy" id="67003"/>
    <lineage>
        <taxon>Eukaryota</taxon>
        <taxon>Discoba</taxon>
        <taxon>Euglenozoa</taxon>
        <taxon>Kinetoplastea</taxon>
        <taxon>Metakinetoplastina</taxon>
        <taxon>Trypanosomatida</taxon>
        <taxon>Trypanosomatidae</taxon>
        <taxon>Trypanosoma</taxon>
    </lineage>
</organism>
<keyword evidence="10 12" id="KW-0326">Glycosidase</keyword>
<dbReference type="InterPro" id="IPR038518">
    <property type="entry name" value="Glyco_hydro_63N_sf"/>
</dbReference>
<dbReference type="Gene3D" id="1.50.10.10">
    <property type="match status" value="1"/>
</dbReference>
<gene>
    <name evidence="15" type="ORF">TM35_000241990</name>
</gene>
<evidence type="ECO:0000256" key="2">
    <source>
        <dbReference type="ARBA" id="ARBA00010833"/>
    </source>
</evidence>
<keyword evidence="9" id="KW-0325">Glycoprotein</keyword>
<dbReference type="GeneID" id="39987391"/>
<evidence type="ECO:0000256" key="9">
    <source>
        <dbReference type="ARBA" id="ARBA00023180"/>
    </source>
</evidence>
<dbReference type="RefSeq" id="XP_028881115.1">
    <property type="nucleotide sequence ID" value="XM_029027611.1"/>
</dbReference>
<comment type="subcellular location">
    <subcellularLocation>
        <location evidence="1 12">Endoplasmic reticulum membrane</location>
        <topology evidence="1 12">Single-pass type II membrane protein</topology>
    </subcellularLocation>
</comment>
<dbReference type="AlphaFoldDB" id="A0A1X0NS89"/>
<evidence type="ECO:0000256" key="8">
    <source>
        <dbReference type="ARBA" id="ARBA00023136"/>
    </source>
</evidence>
<reference evidence="15 16" key="1">
    <citation type="submission" date="2017-03" db="EMBL/GenBank/DDBJ databases">
        <title>An alternative strategy for trypanosome survival in the mammalian bloodstream revealed through genome and transcriptome analysis of the ubiquitous bovine parasite Trypanosoma (Megatrypanum) theileri.</title>
        <authorList>
            <person name="Kelly S."/>
            <person name="Ivens A."/>
            <person name="Mott A."/>
            <person name="O'Neill E."/>
            <person name="Emms D."/>
            <person name="Macleod O."/>
            <person name="Voorheis P."/>
            <person name="Matthews J."/>
            <person name="Matthews K."/>
            <person name="Carrington M."/>
        </authorList>
    </citation>
    <scope>NUCLEOTIDE SEQUENCE [LARGE SCALE GENOMIC DNA]</scope>
    <source>
        <strain evidence="15">Edinburgh</strain>
    </source>
</reference>
<comment type="caution">
    <text evidence="15">The sequence shown here is derived from an EMBL/GenBank/DDBJ whole genome shotgun (WGS) entry which is preliminary data.</text>
</comment>
<protein>
    <recommendedName>
        <fullName evidence="11 12">Mannosyl-oligosaccharide glucosidase</fullName>
        <ecNumber evidence="11 12">3.2.1.106</ecNumber>
    </recommendedName>
</protein>
<evidence type="ECO:0000259" key="14">
    <source>
        <dbReference type="Pfam" id="PF16923"/>
    </source>
</evidence>
<feature type="domain" description="Glycosyl hydrolase family 63 N-terminal" evidence="14">
    <location>
        <begin position="113"/>
        <end position="280"/>
    </location>
</feature>
<dbReference type="InterPro" id="IPR008928">
    <property type="entry name" value="6-hairpin_glycosidase_sf"/>
</dbReference>
<name>A0A1X0NS89_9TRYP</name>
<evidence type="ECO:0000256" key="7">
    <source>
        <dbReference type="ARBA" id="ARBA00022989"/>
    </source>
</evidence>
<dbReference type="Gene3D" id="2.70.98.110">
    <property type="entry name" value="Glycosyl hydrolase family 63, N-terminal domain"/>
    <property type="match status" value="1"/>
</dbReference>
<comment type="similarity">
    <text evidence="2 12">Belongs to the glycosyl hydrolase 63 family.</text>
</comment>